<evidence type="ECO:0000313" key="1">
    <source>
        <dbReference type="EMBL" id="QXF31911.1"/>
    </source>
</evidence>
<name>A0ABX8LQS7_9GAMM</name>
<reference evidence="1 2" key="1">
    <citation type="submission" date="2017-03" db="EMBL/GenBank/DDBJ databases">
        <title>Genome comparison of Photorhabdus luminescens strain 0813-124 phase variants.</title>
        <authorList>
            <person name="Chien C.-C."/>
            <person name="Chen W.-J."/>
            <person name="Shih M.-C."/>
            <person name="Hsieh F.-C."/>
        </authorList>
    </citation>
    <scope>NUCLEOTIDE SEQUENCE [LARGE SCALE GENOMIC DNA]</scope>
    <source>
        <strain evidence="1 2">0813-124 phase II</strain>
    </source>
</reference>
<sequence length="98" mass="11203">MPFVDSIISIDRKLITFDTGFIRYNTASQSVITISVLYRGFYCLNLSAGFVNQFGDFAKLPFITNRRGNKLLRDEFYLITVFADVTDDEIPYVSVLLT</sequence>
<keyword evidence="2" id="KW-1185">Reference proteome</keyword>
<dbReference type="Proteomes" id="UP000693715">
    <property type="component" value="Chromosome"/>
</dbReference>
<gene>
    <name evidence="1" type="ORF">B0X70_00990</name>
</gene>
<evidence type="ECO:0000313" key="2">
    <source>
        <dbReference type="Proteomes" id="UP000693715"/>
    </source>
</evidence>
<protein>
    <submittedName>
        <fullName evidence="1">Uncharacterized protein</fullName>
    </submittedName>
</protein>
<dbReference type="EMBL" id="CP020335">
    <property type="protein sequence ID" value="QXF31911.1"/>
    <property type="molecule type" value="Genomic_DNA"/>
</dbReference>
<organism evidence="1 2">
    <name type="scientific">Photorhabdus akhurstii</name>
    <dbReference type="NCBI Taxonomy" id="171438"/>
    <lineage>
        <taxon>Bacteria</taxon>
        <taxon>Pseudomonadati</taxon>
        <taxon>Pseudomonadota</taxon>
        <taxon>Gammaproteobacteria</taxon>
        <taxon>Enterobacterales</taxon>
        <taxon>Morganellaceae</taxon>
        <taxon>Photorhabdus</taxon>
    </lineage>
</organism>
<accession>A0ABX8LQS7</accession>
<proteinExistence type="predicted"/>